<feature type="domain" description="TonB-dependent receptor plug" evidence="13">
    <location>
        <begin position="86"/>
        <end position="187"/>
    </location>
</feature>
<evidence type="ECO:0000256" key="6">
    <source>
        <dbReference type="ARBA" id="ARBA00023136"/>
    </source>
</evidence>
<keyword evidence="2 8" id="KW-0813">Transport</keyword>
<dbReference type="InterPro" id="IPR012910">
    <property type="entry name" value="Plug_dom"/>
</dbReference>
<dbReference type="PANTHER" id="PTHR40980:SF3">
    <property type="entry name" value="TONB-DEPENDENT RECEPTOR-LIKE BETA-BARREL DOMAIN-CONTAINING PROTEIN"/>
    <property type="match status" value="1"/>
</dbReference>
<dbReference type="PROSITE" id="PS52016">
    <property type="entry name" value="TONB_DEPENDENT_REC_3"/>
    <property type="match status" value="1"/>
</dbReference>
<evidence type="ECO:0000256" key="10">
    <source>
        <dbReference type="SAM" id="MobiDB-lite"/>
    </source>
</evidence>
<accession>A0A562D5R2</accession>
<keyword evidence="7 8" id="KW-0998">Cell outer membrane</keyword>
<sequence>MKRSNRWMQVRRSRLALLPAALLVALSAAAQDTARPCPTADDPNAPCPAPAPADGASGGGTDATELDRVEVRGLRASMLGALDRKQGSMQIVDAIVAEDIGKFPDNNLVEALQRVSGVQTTDRGGGEVSTVSIRGLNDVTTTVNGRNIFTASGRSVALADIPASLLASTEIYKTRSANLIETGIAGVIDIHTHRPFDFDGSRVVLAARTIYQEQAGKVDPNLSALFSNTWDTGNGRFGALANISYAETNYRDQSVTAGAMVPFFADQAPPGFVPYERIPTTIGGAEVWQPGLVAGLPFAPGSTVTVGGQQYEYLLSRDAIFASDLTGKRERPAANISLQWAPDDRSEYIFEAFYNGYRNESFNSLLFSFVDWWGALGDNPAQTIEMIPGTNIMKSRVIGFPYNFTSGDLATGKTDSYLYALGGSWEVGDRLKLKSEITYQDSEYKTDFFAMRADRVTREVWVDFNRGGGVPAFGFNDDPATPDIDESNSADPNQWFIAQLYDNANYAKGDATTFTFDGDYQAGWGFIDRLSFGVRYDDRSASEGQRTADADGCDRALPACSFPGNPGLAWTNSGFFDGRADVPDAWIVPNGHYIRANADAFRQLYGLETSDQLQLVENFNVQEKTTAAYLQADFATELGGRTFDGQFGMRYVNVETDMVFGPGRASASASKLLPSLMLRYHFTDELLMRLAYGQTLRRPGFAQLNPNITYVEDVTNIGYGTATGGNPNLRPTESKNYDLSLEWYFAPGSAVYGTVFRRDIEGMVSDFRRRVTFDDYDYILTQPDNASDGKLEGVELGLVYFPDNLPGLLDGFGLQASFTWLDSSQVIPMTDSAGEVVGSQETPMFGISDTSYSVVLAYERNRFSARASYVWRDDFLHHYEAALFANPLGVYFNGESSLDFQLSYDASDSWTVTFDATNLTNELYQSYYQYPSTHNFGSALYSRTFALGFRYRF</sequence>
<keyword evidence="3 8" id="KW-1134">Transmembrane beta strand</keyword>
<comment type="subcellular location">
    <subcellularLocation>
        <location evidence="1 8">Cell outer membrane</location>
        <topology evidence="1 8">Multi-pass membrane protein</topology>
    </subcellularLocation>
</comment>
<dbReference type="PANTHER" id="PTHR40980">
    <property type="entry name" value="PLUG DOMAIN-CONTAINING PROTEIN"/>
    <property type="match status" value="1"/>
</dbReference>
<dbReference type="InterPro" id="IPR000531">
    <property type="entry name" value="Beta-barrel_TonB"/>
</dbReference>
<evidence type="ECO:0000256" key="9">
    <source>
        <dbReference type="RuleBase" id="RU003357"/>
    </source>
</evidence>
<dbReference type="InterPro" id="IPR036942">
    <property type="entry name" value="Beta-barrel_TonB_sf"/>
</dbReference>
<reference evidence="14 15" key="1">
    <citation type="submission" date="2019-07" db="EMBL/GenBank/DDBJ databases">
        <title>Genome sequencing of lignin-degrading bacterial isolates.</title>
        <authorList>
            <person name="Gladden J."/>
        </authorList>
    </citation>
    <scope>NUCLEOTIDE SEQUENCE [LARGE SCALE GENOMIC DNA]</scope>
    <source>
        <strain evidence="14 15">J19</strain>
    </source>
</reference>
<keyword evidence="15" id="KW-1185">Reference proteome</keyword>
<evidence type="ECO:0000256" key="3">
    <source>
        <dbReference type="ARBA" id="ARBA00022452"/>
    </source>
</evidence>
<dbReference type="InterPro" id="IPR010104">
    <property type="entry name" value="TonB_rcpt_bac"/>
</dbReference>
<name>A0A562D5R2_9GAMM</name>
<dbReference type="Pfam" id="PF00593">
    <property type="entry name" value="TonB_dep_Rec_b-barrel"/>
    <property type="match status" value="1"/>
</dbReference>
<dbReference type="EMBL" id="VLJS01000098">
    <property type="protein sequence ID" value="TWH05043.1"/>
    <property type="molecule type" value="Genomic_DNA"/>
</dbReference>
<dbReference type="Proteomes" id="UP000321583">
    <property type="component" value="Unassembled WGS sequence"/>
</dbReference>
<dbReference type="SUPFAM" id="SSF56935">
    <property type="entry name" value="Porins"/>
    <property type="match status" value="1"/>
</dbReference>
<gene>
    <name evidence="14" type="ORF">L613_006600000040</name>
</gene>
<evidence type="ECO:0000256" key="7">
    <source>
        <dbReference type="ARBA" id="ARBA00023237"/>
    </source>
</evidence>
<organism evidence="14 15">
    <name type="scientific">Pseudoxanthomonas taiwanensis J19</name>
    <dbReference type="NCBI Taxonomy" id="935569"/>
    <lineage>
        <taxon>Bacteria</taxon>
        <taxon>Pseudomonadati</taxon>
        <taxon>Pseudomonadota</taxon>
        <taxon>Gammaproteobacteria</taxon>
        <taxon>Lysobacterales</taxon>
        <taxon>Lysobacteraceae</taxon>
        <taxon>Pseudoxanthomonas</taxon>
    </lineage>
</organism>
<dbReference type="InterPro" id="IPR039426">
    <property type="entry name" value="TonB-dep_rcpt-like"/>
</dbReference>
<evidence type="ECO:0000256" key="4">
    <source>
        <dbReference type="ARBA" id="ARBA00022692"/>
    </source>
</evidence>
<feature type="chain" id="PRO_5021848950" evidence="11">
    <location>
        <begin position="31"/>
        <end position="953"/>
    </location>
</feature>
<comment type="similarity">
    <text evidence="8 9">Belongs to the TonB-dependent receptor family.</text>
</comment>
<dbReference type="CDD" id="cd01347">
    <property type="entry name" value="ligand_gated_channel"/>
    <property type="match status" value="1"/>
</dbReference>
<dbReference type="NCBIfam" id="TIGR01782">
    <property type="entry name" value="TonB-Xanth-Caul"/>
    <property type="match status" value="1"/>
</dbReference>
<proteinExistence type="inferred from homology"/>
<evidence type="ECO:0000256" key="5">
    <source>
        <dbReference type="ARBA" id="ARBA00023077"/>
    </source>
</evidence>
<dbReference type="GO" id="GO:0009279">
    <property type="term" value="C:cell outer membrane"/>
    <property type="evidence" value="ECO:0007669"/>
    <property type="project" value="UniProtKB-SubCell"/>
</dbReference>
<evidence type="ECO:0000256" key="1">
    <source>
        <dbReference type="ARBA" id="ARBA00004571"/>
    </source>
</evidence>
<evidence type="ECO:0000259" key="13">
    <source>
        <dbReference type="Pfam" id="PF07715"/>
    </source>
</evidence>
<keyword evidence="11" id="KW-0732">Signal</keyword>
<dbReference type="Gene3D" id="2.40.170.20">
    <property type="entry name" value="TonB-dependent receptor, beta-barrel domain"/>
    <property type="match status" value="1"/>
</dbReference>
<dbReference type="InterPro" id="IPR037066">
    <property type="entry name" value="Plug_dom_sf"/>
</dbReference>
<keyword evidence="5 9" id="KW-0798">TonB box</keyword>
<dbReference type="Pfam" id="PF07715">
    <property type="entry name" value="Plug"/>
    <property type="match status" value="1"/>
</dbReference>
<dbReference type="RefSeq" id="WP_028915793.1">
    <property type="nucleotide sequence ID" value="NZ_VLJS01000098.1"/>
</dbReference>
<keyword evidence="6 8" id="KW-0472">Membrane</keyword>
<comment type="caution">
    <text evidence="14">The sequence shown here is derived from an EMBL/GenBank/DDBJ whole genome shotgun (WGS) entry which is preliminary data.</text>
</comment>
<dbReference type="Gene3D" id="2.170.130.10">
    <property type="entry name" value="TonB-dependent receptor, plug domain"/>
    <property type="match status" value="1"/>
</dbReference>
<evidence type="ECO:0000256" key="8">
    <source>
        <dbReference type="PROSITE-ProRule" id="PRU01360"/>
    </source>
</evidence>
<evidence type="ECO:0000256" key="11">
    <source>
        <dbReference type="SAM" id="SignalP"/>
    </source>
</evidence>
<evidence type="ECO:0000313" key="14">
    <source>
        <dbReference type="EMBL" id="TWH05043.1"/>
    </source>
</evidence>
<feature type="domain" description="TonB-dependent receptor-like beta-barrel" evidence="12">
    <location>
        <begin position="458"/>
        <end position="919"/>
    </location>
</feature>
<feature type="signal peptide" evidence="11">
    <location>
        <begin position="1"/>
        <end position="30"/>
    </location>
</feature>
<feature type="region of interest" description="Disordered" evidence="10">
    <location>
        <begin position="34"/>
        <end position="65"/>
    </location>
</feature>
<keyword evidence="4 8" id="KW-0812">Transmembrane</keyword>
<dbReference type="AlphaFoldDB" id="A0A562D5R2"/>
<evidence type="ECO:0000256" key="2">
    <source>
        <dbReference type="ARBA" id="ARBA00022448"/>
    </source>
</evidence>
<protein>
    <submittedName>
        <fullName evidence="14">TonB-dependent receptor</fullName>
    </submittedName>
</protein>
<keyword evidence="14" id="KW-0675">Receptor</keyword>
<evidence type="ECO:0000313" key="15">
    <source>
        <dbReference type="Proteomes" id="UP000321583"/>
    </source>
</evidence>
<feature type="compositionally biased region" description="Low complexity" evidence="10">
    <location>
        <begin position="34"/>
        <end position="44"/>
    </location>
</feature>
<evidence type="ECO:0000259" key="12">
    <source>
        <dbReference type="Pfam" id="PF00593"/>
    </source>
</evidence>